<proteinExistence type="predicted"/>
<feature type="region of interest" description="Disordered" evidence="3">
    <location>
        <begin position="912"/>
        <end position="931"/>
    </location>
</feature>
<protein>
    <recommendedName>
        <fullName evidence="4">CAP-Gly domain-containing protein</fullName>
    </recommendedName>
</protein>
<evidence type="ECO:0000259" key="4">
    <source>
        <dbReference type="PROSITE" id="PS50245"/>
    </source>
</evidence>
<dbReference type="InterPro" id="IPR036859">
    <property type="entry name" value="CAP-Gly_dom_sf"/>
</dbReference>
<dbReference type="InterPro" id="IPR000938">
    <property type="entry name" value="CAP-Gly_domain"/>
</dbReference>
<accession>A0A8H5BM30</accession>
<feature type="region of interest" description="Disordered" evidence="3">
    <location>
        <begin position="1073"/>
        <end position="1101"/>
    </location>
</feature>
<feature type="region of interest" description="Disordered" evidence="3">
    <location>
        <begin position="219"/>
        <end position="457"/>
    </location>
</feature>
<keyword evidence="1 2" id="KW-0175">Coiled coil</keyword>
<feature type="compositionally biased region" description="Low complexity" evidence="3">
    <location>
        <begin position="68"/>
        <end position="137"/>
    </location>
</feature>
<dbReference type="OrthoDB" id="2130750at2759"/>
<evidence type="ECO:0000313" key="5">
    <source>
        <dbReference type="EMBL" id="KAF5325880.1"/>
    </source>
</evidence>
<name>A0A8H5BM30_9AGAR</name>
<dbReference type="PANTHER" id="PTHR32083:SF48">
    <property type="entry name" value="TRANS-GOLGI NETWORK-LOCALIZED SYP41-INTERACTING PROTEIN 1"/>
    <property type="match status" value="1"/>
</dbReference>
<dbReference type="PROSITE" id="PS00845">
    <property type="entry name" value="CAP_GLY_1"/>
    <property type="match status" value="1"/>
</dbReference>
<dbReference type="Proteomes" id="UP000541558">
    <property type="component" value="Unassembled WGS sequence"/>
</dbReference>
<feature type="coiled-coil region" evidence="2">
    <location>
        <begin position="696"/>
        <end position="902"/>
    </location>
</feature>
<dbReference type="SUPFAM" id="SSF74924">
    <property type="entry name" value="Cap-Gly domain"/>
    <property type="match status" value="1"/>
</dbReference>
<feature type="compositionally biased region" description="Polar residues" evidence="3">
    <location>
        <begin position="276"/>
        <end position="290"/>
    </location>
</feature>
<feature type="region of interest" description="Disordered" evidence="3">
    <location>
        <begin position="1"/>
        <end position="142"/>
    </location>
</feature>
<dbReference type="PANTHER" id="PTHR32083">
    <property type="entry name" value="CILIA AND FLAGELLA-ASSOCIATED PROTEIN 58-RELATED"/>
    <property type="match status" value="1"/>
</dbReference>
<feature type="compositionally biased region" description="Polar residues" evidence="3">
    <location>
        <begin position="447"/>
        <end position="457"/>
    </location>
</feature>
<comment type="caution">
    <text evidence="5">The sequence shown here is derived from an EMBL/GenBank/DDBJ whole genome shotgun (WGS) entry which is preliminary data.</text>
</comment>
<evidence type="ECO:0000313" key="6">
    <source>
        <dbReference type="Proteomes" id="UP000541558"/>
    </source>
</evidence>
<dbReference type="Gene3D" id="2.30.30.190">
    <property type="entry name" value="CAP Gly-rich-like domain"/>
    <property type="match status" value="1"/>
</dbReference>
<reference evidence="5 6" key="1">
    <citation type="journal article" date="2020" name="ISME J.">
        <title>Uncovering the hidden diversity of litter-decomposition mechanisms in mushroom-forming fungi.</title>
        <authorList>
            <person name="Floudas D."/>
            <person name="Bentzer J."/>
            <person name="Ahren D."/>
            <person name="Johansson T."/>
            <person name="Persson P."/>
            <person name="Tunlid A."/>
        </authorList>
    </citation>
    <scope>NUCLEOTIDE SEQUENCE [LARGE SCALE GENOMIC DNA]</scope>
    <source>
        <strain evidence="5 6">CBS 175.51</strain>
    </source>
</reference>
<dbReference type="Gene3D" id="4.10.60.10">
    <property type="entry name" value="Zinc finger, CCHC-type"/>
    <property type="match status" value="1"/>
</dbReference>
<dbReference type="SMART" id="SM01052">
    <property type="entry name" value="CAP_GLY"/>
    <property type="match status" value="1"/>
</dbReference>
<keyword evidence="6" id="KW-1185">Reference proteome</keyword>
<dbReference type="AlphaFoldDB" id="A0A8H5BM30"/>
<sequence>MATPGKPRQSGIPGPGRASSIPTPGRPRSASGVHPIAATSSQDSTHEMSRAFADAMKYNDPAQHRLNAASSMSLSSLSPKSASVVPPSGRRSVAGRPSSVASSSSALSASTRGGFKTPITSTRPSSRAASRQSESISTTKSRSFEVGDNVRIESLGFEGVLRYLGEIDGKPGQWAGVQLGGGFAGKGKNNGSVGGVQYFRCPDNCGVFVALSKLSAPTVGVGARPPSVASSSTRNGRATPAMTGRATPSMSTSRTPSASFSNGRITPAANGRATPAASTNGRLGYTTPSARQRPVPVPTVTKTPGLSNKITEGSRASKYMSMTAKDLSSRDLSKSTSARPLAQRVPSSPIVNSPRGARAVPQSPTRGPGSPFATPKPLTTSKLSNTPGFGKGRPSQTPRARLPSKVSMPPPASPFARSQSLQDEEMPDDYDQTSDEPIYTGKLSFSRPGSSASFRSASTDDTSLVARLQSRLDALEYENERLRIAVATQPEPSTPALVTAPAASPPTVPEDNEEFEQLKAVHQETVTQIQQLQQELADSKTKFSKQEEQIGSLKVDLEGAVKEKEEQKERDEELLATVRKELGNLTSEMELLQDVFKKEKDALVKQTEEELAAKAEEMGKLKADLDAATFTLAEERKELGIQIDELRIAGQETIALYEERLSDVEAQRYDLQCRVDSFVEKASHSPVLSRSRDGTQSAAEIDNETLREQVQHLQKNISMLEEIIEDSRANEEKAKTNAQEHIKRSQDKVEAMKKEMSEGRKEVDRISRLEVSARNKIEEVEEALRESTFALESARAETETLRSELADLDNLVEGNGDSDISTRVVEYTRRIAHEREKNEREIAKLNQLLQDKENSSQGKEILALQTEVDRLKSLLEDMEEELRRTRADLEDKDRDLRDLKKRIRDVPVVNGALDTSKGLSPSSSKDGSKTELTGMKHIVVELQKENSSALHKMKLLESENELLKSEAEQLRQEVAILEENLDKSISQEENNFGGNPNMSDDVVSLQRKLRDQGVELDQLRKKLADMEMKHARTIHDLNKEISELEALVESKIYREDELEQEIERLKEKTARYKKASKTPNETEKLRSSTASITSLSSISSSDLPKEGVCEICEKPGHDIFNCDLLKDDGPPARAPVPVSSSSSSEPYCEDCESYGHLPADCPHSQDVF</sequence>
<feature type="compositionally biased region" description="Polar residues" evidence="3">
    <location>
        <begin position="377"/>
        <end position="387"/>
    </location>
</feature>
<feature type="domain" description="CAP-Gly" evidence="4">
    <location>
        <begin position="165"/>
        <end position="210"/>
    </location>
</feature>
<dbReference type="GO" id="GO:0005856">
    <property type="term" value="C:cytoskeleton"/>
    <property type="evidence" value="ECO:0007669"/>
    <property type="project" value="TreeGrafter"/>
</dbReference>
<organism evidence="5 6">
    <name type="scientific">Ephemerocybe angulata</name>
    <dbReference type="NCBI Taxonomy" id="980116"/>
    <lineage>
        <taxon>Eukaryota</taxon>
        <taxon>Fungi</taxon>
        <taxon>Dikarya</taxon>
        <taxon>Basidiomycota</taxon>
        <taxon>Agaricomycotina</taxon>
        <taxon>Agaricomycetes</taxon>
        <taxon>Agaricomycetidae</taxon>
        <taxon>Agaricales</taxon>
        <taxon>Agaricineae</taxon>
        <taxon>Psathyrellaceae</taxon>
        <taxon>Ephemerocybe</taxon>
    </lineage>
</organism>
<feature type="coiled-coil region" evidence="2">
    <location>
        <begin position="515"/>
        <end position="624"/>
    </location>
</feature>
<feature type="compositionally biased region" description="Low complexity" evidence="3">
    <location>
        <begin position="1087"/>
        <end position="1101"/>
    </location>
</feature>
<gene>
    <name evidence="5" type="ORF">D9611_000206</name>
</gene>
<feature type="compositionally biased region" description="Acidic residues" evidence="3">
    <location>
        <begin position="422"/>
        <end position="434"/>
    </location>
</feature>
<dbReference type="PROSITE" id="PS50245">
    <property type="entry name" value="CAP_GLY_2"/>
    <property type="match status" value="1"/>
</dbReference>
<dbReference type="EMBL" id="JAACJK010000163">
    <property type="protein sequence ID" value="KAF5325880.1"/>
    <property type="molecule type" value="Genomic_DNA"/>
</dbReference>
<dbReference type="Pfam" id="PF01302">
    <property type="entry name" value="CAP_GLY"/>
    <property type="match status" value="1"/>
</dbReference>
<evidence type="ECO:0000256" key="2">
    <source>
        <dbReference type="SAM" id="Coils"/>
    </source>
</evidence>
<evidence type="ECO:0000256" key="1">
    <source>
        <dbReference type="ARBA" id="ARBA00023054"/>
    </source>
</evidence>
<feature type="compositionally biased region" description="Polar residues" evidence="3">
    <location>
        <begin position="246"/>
        <end position="264"/>
    </location>
</feature>
<evidence type="ECO:0000256" key="3">
    <source>
        <dbReference type="SAM" id="MobiDB-lite"/>
    </source>
</evidence>